<comment type="caution">
    <text evidence="2">The sequence shown here is derived from an EMBL/GenBank/DDBJ whole genome shotgun (WGS) entry which is preliminary data.</text>
</comment>
<sequence>MIERHDFPMWAGIILVILLTLTALVAYAYRFLSFENAGGAEFYLSILLVLSVILLLVFLTFTTVIFKYLGLSDPSQSLGLPEGSIRAVIALSLILIFMTSSILLYEEVEKHSGPPIYNSTNITQSQLDSIPKDEIVYIQRSIELNNGTLFNVGRKTEKSRAGEDIAKQIITTVSTLVVAVAGFYFGSKAVGVVGSGLSAVPLIRSINPTEGKRGTDIELKVFGKNFELVRDVTLVCDSIEIPCTDVTSNSTLIVCKLHIPDDSVGYPGGSEKKWAVVVKSSDIGEDTLGGVFTIIKEADTPAS</sequence>
<dbReference type="RefSeq" id="WP_109967460.1">
    <property type="nucleotide sequence ID" value="NZ_CP176093.1"/>
</dbReference>
<feature type="transmembrane region" description="Helical" evidence="1">
    <location>
        <begin position="87"/>
        <end position="105"/>
    </location>
</feature>
<proteinExistence type="predicted"/>
<keyword evidence="3" id="KW-1185">Reference proteome</keyword>
<evidence type="ECO:0008006" key="4">
    <source>
        <dbReference type="Google" id="ProtNLM"/>
    </source>
</evidence>
<feature type="transmembrane region" description="Helical" evidence="1">
    <location>
        <begin position="42"/>
        <end position="66"/>
    </location>
</feature>
<organism evidence="2 3">
    <name type="scientific">Methanospirillum lacunae</name>
    <dbReference type="NCBI Taxonomy" id="668570"/>
    <lineage>
        <taxon>Archaea</taxon>
        <taxon>Methanobacteriati</taxon>
        <taxon>Methanobacteriota</taxon>
        <taxon>Stenosarchaea group</taxon>
        <taxon>Methanomicrobia</taxon>
        <taxon>Methanomicrobiales</taxon>
        <taxon>Methanospirillaceae</taxon>
        <taxon>Methanospirillum</taxon>
    </lineage>
</organism>
<name>A0A2V2NF16_9EURY</name>
<dbReference type="EMBL" id="QGMY01000002">
    <property type="protein sequence ID" value="PWR74181.1"/>
    <property type="molecule type" value="Genomic_DNA"/>
</dbReference>
<dbReference type="Proteomes" id="UP000245657">
    <property type="component" value="Unassembled WGS sequence"/>
</dbReference>
<protein>
    <recommendedName>
        <fullName evidence="4">DUF1616 domain-containing protein</fullName>
    </recommendedName>
</protein>
<gene>
    <name evidence="2" type="ORF">DK846_03245</name>
</gene>
<keyword evidence="1" id="KW-0472">Membrane</keyword>
<dbReference type="AlphaFoldDB" id="A0A2V2NF16"/>
<evidence type="ECO:0000313" key="3">
    <source>
        <dbReference type="Proteomes" id="UP000245657"/>
    </source>
</evidence>
<evidence type="ECO:0000256" key="1">
    <source>
        <dbReference type="SAM" id="Phobius"/>
    </source>
</evidence>
<evidence type="ECO:0000313" key="2">
    <source>
        <dbReference type="EMBL" id="PWR74181.1"/>
    </source>
</evidence>
<feature type="transmembrane region" description="Helical" evidence="1">
    <location>
        <begin position="7"/>
        <end position="30"/>
    </location>
</feature>
<reference evidence="2 3" key="1">
    <citation type="submission" date="2018-05" db="EMBL/GenBank/DDBJ databases">
        <title>Draft genome of Methanospirillum lacunae Ki8-1.</title>
        <authorList>
            <person name="Dueholm M.S."/>
            <person name="Nielsen P.H."/>
            <person name="Bakmann L.F."/>
            <person name="Otzen D.E."/>
        </authorList>
    </citation>
    <scope>NUCLEOTIDE SEQUENCE [LARGE SCALE GENOMIC DNA]</scope>
    <source>
        <strain evidence="2 3">Ki8-1</strain>
    </source>
</reference>
<dbReference type="GeneID" id="97549554"/>
<keyword evidence="1" id="KW-1133">Transmembrane helix</keyword>
<dbReference type="InterPro" id="IPR013783">
    <property type="entry name" value="Ig-like_fold"/>
</dbReference>
<accession>A0A2V2NF16</accession>
<dbReference type="Gene3D" id="2.60.40.10">
    <property type="entry name" value="Immunoglobulins"/>
    <property type="match status" value="1"/>
</dbReference>
<keyword evidence="1" id="KW-0812">Transmembrane</keyword>